<protein>
    <submittedName>
        <fullName evidence="7">Sigma-70 family RNA polymerase sigma factor</fullName>
    </submittedName>
</protein>
<dbReference type="InterPro" id="IPR013324">
    <property type="entry name" value="RNA_pol_sigma_r3/r4-like"/>
</dbReference>
<evidence type="ECO:0000256" key="2">
    <source>
        <dbReference type="ARBA" id="ARBA00023015"/>
    </source>
</evidence>
<evidence type="ECO:0000259" key="5">
    <source>
        <dbReference type="Pfam" id="PF04542"/>
    </source>
</evidence>
<accession>A0A9D2KAA3</accession>
<dbReference type="NCBIfam" id="TIGR02937">
    <property type="entry name" value="sigma70-ECF"/>
    <property type="match status" value="1"/>
</dbReference>
<keyword evidence="2" id="KW-0805">Transcription regulation</keyword>
<evidence type="ECO:0000313" key="7">
    <source>
        <dbReference type="EMBL" id="HIZ85087.1"/>
    </source>
</evidence>
<comment type="similarity">
    <text evidence="1">Belongs to the sigma-70 factor family. ECF subfamily.</text>
</comment>
<organism evidence="7 8">
    <name type="scientific">Candidatus Coprenecus stercoravium</name>
    <dbReference type="NCBI Taxonomy" id="2840735"/>
    <lineage>
        <taxon>Bacteria</taxon>
        <taxon>Pseudomonadati</taxon>
        <taxon>Bacteroidota</taxon>
        <taxon>Bacteroidia</taxon>
        <taxon>Bacteroidales</taxon>
        <taxon>Rikenellaceae</taxon>
        <taxon>Rikenellaceae incertae sedis</taxon>
        <taxon>Candidatus Coprenecus</taxon>
    </lineage>
</organism>
<dbReference type="InterPro" id="IPR013249">
    <property type="entry name" value="RNA_pol_sigma70_r4_t2"/>
</dbReference>
<proteinExistence type="inferred from homology"/>
<dbReference type="InterPro" id="IPR039425">
    <property type="entry name" value="RNA_pol_sigma-70-like"/>
</dbReference>
<dbReference type="GO" id="GO:0003677">
    <property type="term" value="F:DNA binding"/>
    <property type="evidence" value="ECO:0007669"/>
    <property type="project" value="InterPro"/>
</dbReference>
<dbReference type="EMBL" id="DXAW01000028">
    <property type="protein sequence ID" value="HIZ85087.1"/>
    <property type="molecule type" value="Genomic_DNA"/>
</dbReference>
<dbReference type="SUPFAM" id="SSF88946">
    <property type="entry name" value="Sigma2 domain of RNA polymerase sigma factors"/>
    <property type="match status" value="1"/>
</dbReference>
<name>A0A9D2KAA3_9BACT</name>
<feature type="domain" description="RNA polymerase sigma-70 region 2" evidence="5">
    <location>
        <begin position="34"/>
        <end position="99"/>
    </location>
</feature>
<gene>
    <name evidence="7" type="ORF">IAC04_01160</name>
</gene>
<evidence type="ECO:0000256" key="3">
    <source>
        <dbReference type="ARBA" id="ARBA00023082"/>
    </source>
</evidence>
<dbReference type="GO" id="GO:0006352">
    <property type="term" value="P:DNA-templated transcription initiation"/>
    <property type="evidence" value="ECO:0007669"/>
    <property type="project" value="InterPro"/>
</dbReference>
<dbReference type="CDD" id="cd06171">
    <property type="entry name" value="Sigma70_r4"/>
    <property type="match status" value="1"/>
</dbReference>
<dbReference type="Gene3D" id="1.10.10.10">
    <property type="entry name" value="Winged helix-like DNA-binding domain superfamily/Winged helix DNA-binding domain"/>
    <property type="match status" value="1"/>
</dbReference>
<dbReference type="PANTHER" id="PTHR43133:SF51">
    <property type="entry name" value="RNA POLYMERASE SIGMA FACTOR"/>
    <property type="match status" value="1"/>
</dbReference>
<dbReference type="SUPFAM" id="SSF88659">
    <property type="entry name" value="Sigma3 and sigma4 domains of RNA polymerase sigma factors"/>
    <property type="match status" value="1"/>
</dbReference>
<keyword evidence="4" id="KW-0804">Transcription</keyword>
<comment type="caution">
    <text evidence="7">The sequence shown here is derived from an EMBL/GenBank/DDBJ whole genome shotgun (WGS) entry which is preliminary data.</text>
</comment>
<keyword evidence="3" id="KW-0731">Sigma factor</keyword>
<dbReference type="Pfam" id="PF04542">
    <property type="entry name" value="Sigma70_r2"/>
    <property type="match status" value="1"/>
</dbReference>
<evidence type="ECO:0000256" key="1">
    <source>
        <dbReference type="ARBA" id="ARBA00010641"/>
    </source>
</evidence>
<dbReference type="InterPro" id="IPR014284">
    <property type="entry name" value="RNA_pol_sigma-70_dom"/>
</dbReference>
<dbReference type="InterPro" id="IPR036388">
    <property type="entry name" value="WH-like_DNA-bd_sf"/>
</dbReference>
<evidence type="ECO:0000259" key="6">
    <source>
        <dbReference type="Pfam" id="PF08281"/>
    </source>
</evidence>
<dbReference type="InterPro" id="IPR013325">
    <property type="entry name" value="RNA_pol_sigma_r2"/>
</dbReference>
<dbReference type="GO" id="GO:0016987">
    <property type="term" value="F:sigma factor activity"/>
    <property type="evidence" value="ECO:0007669"/>
    <property type="project" value="UniProtKB-KW"/>
</dbReference>
<reference evidence="7" key="1">
    <citation type="journal article" date="2021" name="PeerJ">
        <title>Extensive microbial diversity within the chicken gut microbiome revealed by metagenomics and culture.</title>
        <authorList>
            <person name="Gilroy R."/>
            <person name="Ravi A."/>
            <person name="Getino M."/>
            <person name="Pursley I."/>
            <person name="Horton D.L."/>
            <person name="Alikhan N.F."/>
            <person name="Baker D."/>
            <person name="Gharbi K."/>
            <person name="Hall N."/>
            <person name="Watson M."/>
            <person name="Adriaenssens E.M."/>
            <person name="Foster-Nyarko E."/>
            <person name="Jarju S."/>
            <person name="Secka A."/>
            <person name="Antonio M."/>
            <person name="Oren A."/>
            <person name="Chaudhuri R.R."/>
            <person name="La Ragione R."/>
            <person name="Hildebrand F."/>
            <person name="Pallen M.J."/>
        </authorList>
    </citation>
    <scope>NUCLEOTIDE SEQUENCE</scope>
    <source>
        <strain evidence="7">Gambia16-554</strain>
    </source>
</reference>
<dbReference type="Proteomes" id="UP000824115">
    <property type="component" value="Unassembled WGS sequence"/>
</dbReference>
<feature type="domain" description="RNA polymerase sigma factor 70 region 4 type 2" evidence="6">
    <location>
        <begin position="139"/>
        <end position="186"/>
    </location>
</feature>
<sequence length="192" mass="21861">MKDNKEQTATSAADENELAIKAMTGDTIAFSILASRYTEPLRNYIQGICSNATDAEDICQECLRKTYLNISQYNPEYQFKTWIFSIARNTAIDHLRRKSTFSTINIGETEEPSEAGHEVEASPEDNMIDGQSYDMFVNSVSSLPDKYRTIAELRLLHGYAYQEIADELSIPLNTVRTRIRRAKALLENMMKK</sequence>
<dbReference type="Gene3D" id="1.10.1740.10">
    <property type="match status" value="1"/>
</dbReference>
<dbReference type="PANTHER" id="PTHR43133">
    <property type="entry name" value="RNA POLYMERASE ECF-TYPE SIGMA FACTO"/>
    <property type="match status" value="1"/>
</dbReference>
<dbReference type="InterPro" id="IPR007627">
    <property type="entry name" value="RNA_pol_sigma70_r2"/>
</dbReference>
<dbReference type="Pfam" id="PF08281">
    <property type="entry name" value="Sigma70_r4_2"/>
    <property type="match status" value="1"/>
</dbReference>
<evidence type="ECO:0000256" key="4">
    <source>
        <dbReference type="ARBA" id="ARBA00023163"/>
    </source>
</evidence>
<reference evidence="7" key="2">
    <citation type="submission" date="2021-04" db="EMBL/GenBank/DDBJ databases">
        <authorList>
            <person name="Gilroy R."/>
        </authorList>
    </citation>
    <scope>NUCLEOTIDE SEQUENCE</scope>
    <source>
        <strain evidence="7">Gambia16-554</strain>
    </source>
</reference>
<dbReference type="AlphaFoldDB" id="A0A9D2KAA3"/>
<evidence type="ECO:0000313" key="8">
    <source>
        <dbReference type="Proteomes" id="UP000824115"/>
    </source>
</evidence>